<evidence type="ECO:0000256" key="1">
    <source>
        <dbReference type="ARBA" id="ARBA00004141"/>
    </source>
</evidence>
<proteinExistence type="inferred from homology"/>
<dbReference type="STRING" id="1213857.A0A484FAM5"/>
<dbReference type="Pfam" id="PF20684">
    <property type="entry name" value="Fung_rhodopsin"/>
    <property type="match status" value="1"/>
</dbReference>
<feature type="transmembrane region" description="Helical" evidence="6">
    <location>
        <begin position="66"/>
        <end position="91"/>
    </location>
</feature>
<comment type="caution">
    <text evidence="8">The sequence shown here is derived from an EMBL/GenBank/DDBJ whole genome shotgun (WGS) entry which is preliminary data.</text>
</comment>
<dbReference type="InterPro" id="IPR052337">
    <property type="entry name" value="SAT4-like"/>
</dbReference>
<dbReference type="PANTHER" id="PTHR33048">
    <property type="entry name" value="PTH11-LIKE INTEGRAL MEMBRANE PROTEIN (AFU_ORTHOLOGUE AFUA_5G11245)"/>
    <property type="match status" value="1"/>
</dbReference>
<dbReference type="InterPro" id="IPR049326">
    <property type="entry name" value="Rhodopsin_dom_fungi"/>
</dbReference>
<evidence type="ECO:0000256" key="3">
    <source>
        <dbReference type="ARBA" id="ARBA00022989"/>
    </source>
</evidence>
<evidence type="ECO:0000256" key="5">
    <source>
        <dbReference type="ARBA" id="ARBA00038359"/>
    </source>
</evidence>
<name>A0A484FAM5_COLOR</name>
<keyword evidence="9" id="KW-1185">Reference proteome</keyword>
<feature type="transmembrane region" description="Helical" evidence="6">
    <location>
        <begin position="111"/>
        <end position="135"/>
    </location>
</feature>
<organism evidence="8 9">
    <name type="scientific">Colletotrichum orbiculare (strain 104-T / ATCC 96160 / CBS 514.97 / LARS 414 / MAFF 240422)</name>
    <name type="common">Cucumber anthracnose fungus</name>
    <name type="synonym">Colletotrichum lagenarium</name>
    <dbReference type="NCBI Taxonomy" id="1213857"/>
    <lineage>
        <taxon>Eukaryota</taxon>
        <taxon>Fungi</taxon>
        <taxon>Dikarya</taxon>
        <taxon>Ascomycota</taxon>
        <taxon>Pezizomycotina</taxon>
        <taxon>Sordariomycetes</taxon>
        <taxon>Hypocreomycetidae</taxon>
        <taxon>Glomerellales</taxon>
        <taxon>Glomerellaceae</taxon>
        <taxon>Colletotrichum</taxon>
        <taxon>Colletotrichum orbiculare species complex</taxon>
    </lineage>
</organism>
<dbReference type="Proteomes" id="UP000014480">
    <property type="component" value="Unassembled WGS sequence"/>
</dbReference>
<feature type="transmembrane region" description="Helical" evidence="6">
    <location>
        <begin position="34"/>
        <end position="54"/>
    </location>
</feature>
<dbReference type="GO" id="GO:0016020">
    <property type="term" value="C:membrane"/>
    <property type="evidence" value="ECO:0007669"/>
    <property type="project" value="UniProtKB-SubCell"/>
</dbReference>
<keyword evidence="3 6" id="KW-1133">Transmembrane helix</keyword>
<evidence type="ECO:0000256" key="2">
    <source>
        <dbReference type="ARBA" id="ARBA00022692"/>
    </source>
</evidence>
<comment type="similarity">
    <text evidence="5">Belongs to the SAT4 family.</text>
</comment>
<sequence length="207" mass="22958">MASTLNAGNLMLYARQAVGASSNMSLNAAQCRALGINTAFIVLTLIVMCMRMWARLVVTKALGTDDVVMLAGTVFTVSLSIAIMIAVVRGIGKIRAEIATDEWEPMLSAFWVSRLLYAVAMLLVKVALLLFYLRLDNRKMMRWSVYGLMVLRQKWAVSAIFAFGAVSIAAACVRFYYVRQLANEPELYRQLADSLICVDATTARRQL</sequence>
<keyword evidence="4 6" id="KW-0472">Membrane</keyword>
<feature type="domain" description="Rhodopsin" evidence="7">
    <location>
        <begin position="50"/>
        <end position="151"/>
    </location>
</feature>
<dbReference type="AlphaFoldDB" id="A0A484FAM5"/>
<evidence type="ECO:0000313" key="8">
    <source>
        <dbReference type="EMBL" id="TDZ15390.1"/>
    </source>
</evidence>
<comment type="subcellular location">
    <subcellularLocation>
        <location evidence="1">Membrane</location>
        <topology evidence="1">Multi-pass membrane protein</topology>
    </subcellularLocation>
</comment>
<accession>A0A484FAM5</accession>
<protein>
    <recommendedName>
        <fullName evidence="7">Rhodopsin domain-containing protein</fullName>
    </recommendedName>
</protein>
<reference evidence="9" key="2">
    <citation type="journal article" date="2019" name="Mol. Plant Microbe Interact.">
        <title>Genome sequence resources for four phytopathogenic fungi from the Colletotrichum orbiculare species complex.</title>
        <authorList>
            <person name="Gan P."/>
            <person name="Tsushima A."/>
            <person name="Narusaka M."/>
            <person name="Narusaka Y."/>
            <person name="Takano Y."/>
            <person name="Kubo Y."/>
            <person name="Shirasu K."/>
        </authorList>
    </citation>
    <scope>GENOME REANNOTATION</scope>
    <source>
        <strain evidence="9">104-T / ATCC 96160 / CBS 514.97 / LARS 414 / MAFF 240422</strain>
    </source>
</reference>
<evidence type="ECO:0000256" key="4">
    <source>
        <dbReference type="ARBA" id="ARBA00023136"/>
    </source>
</evidence>
<dbReference type="PANTHER" id="PTHR33048:SF47">
    <property type="entry name" value="INTEGRAL MEMBRANE PROTEIN-RELATED"/>
    <property type="match status" value="1"/>
</dbReference>
<evidence type="ECO:0000313" key="9">
    <source>
        <dbReference type="Proteomes" id="UP000014480"/>
    </source>
</evidence>
<gene>
    <name evidence="8" type="ORF">Cob_v011734</name>
</gene>
<evidence type="ECO:0000256" key="6">
    <source>
        <dbReference type="SAM" id="Phobius"/>
    </source>
</evidence>
<dbReference type="EMBL" id="AMCV02000041">
    <property type="protein sequence ID" value="TDZ15390.1"/>
    <property type="molecule type" value="Genomic_DNA"/>
</dbReference>
<feature type="transmembrane region" description="Helical" evidence="6">
    <location>
        <begin position="155"/>
        <end position="177"/>
    </location>
</feature>
<keyword evidence="2 6" id="KW-0812">Transmembrane</keyword>
<reference evidence="9" key="1">
    <citation type="journal article" date="2013" name="New Phytol.">
        <title>Comparative genomic and transcriptomic analyses reveal the hemibiotrophic stage shift of Colletotrichum fungi.</title>
        <authorList>
            <person name="Gan P."/>
            <person name="Ikeda K."/>
            <person name="Irieda H."/>
            <person name="Narusaka M."/>
            <person name="O'Connell R.J."/>
            <person name="Narusaka Y."/>
            <person name="Takano Y."/>
            <person name="Kubo Y."/>
            <person name="Shirasu K."/>
        </authorList>
    </citation>
    <scope>NUCLEOTIDE SEQUENCE [LARGE SCALE GENOMIC DNA]</scope>
    <source>
        <strain evidence="9">104-T / ATCC 96160 / CBS 514.97 / LARS 414 / MAFF 240422</strain>
    </source>
</reference>
<dbReference type="OrthoDB" id="5273647at2759"/>
<evidence type="ECO:0000259" key="7">
    <source>
        <dbReference type="Pfam" id="PF20684"/>
    </source>
</evidence>